<reference evidence="1" key="1">
    <citation type="submission" date="2014-05" db="EMBL/GenBank/DDBJ databases">
        <authorList>
            <person name="Chronopoulou M."/>
        </authorList>
    </citation>
    <scope>NUCLEOTIDE SEQUENCE</scope>
    <source>
        <tissue evidence="1">Whole organism</tissue>
    </source>
</reference>
<accession>A0A0K2T514</accession>
<name>A0A0K2T514_LEPSM</name>
<dbReference type="EMBL" id="HACA01003762">
    <property type="protein sequence ID" value="CDW21123.1"/>
    <property type="molecule type" value="Transcribed_RNA"/>
</dbReference>
<proteinExistence type="predicted"/>
<evidence type="ECO:0000313" key="1">
    <source>
        <dbReference type="EMBL" id="CDW21123.1"/>
    </source>
</evidence>
<sequence>MFYFENWASIEFRCPQEALTGSDNVFGTHGAPILIKKSLESLEIRPLCLTGPDLDMRTKGIFEGLLPGVYGGLVVFG</sequence>
<dbReference type="AlphaFoldDB" id="A0A0K2T514"/>
<protein>
    <submittedName>
        <fullName evidence="1">Uncharacterized protein</fullName>
    </submittedName>
</protein>
<organism evidence="1">
    <name type="scientific">Lepeophtheirus salmonis</name>
    <name type="common">Salmon louse</name>
    <name type="synonym">Caligus salmonis</name>
    <dbReference type="NCBI Taxonomy" id="72036"/>
    <lineage>
        <taxon>Eukaryota</taxon>
        <taxon>Metazoa</taxon>
        <taxon>Ecdysozoa</taxon>
        <taxon>Arthropoda</taxon>
        <taxon>Crustacea</taxon>
        <taxon>Multicrustacea</taxon>
        <taxon>Hexanauplia</taxon>
        <taxon>Copepoda</taxon>
        <taxon>Siphonostomatoida</taxon>
        <taxon>Caligidae</taxon>
        <taxon>Lepeophtheirus</taxon>
    </lineage>
</organism>